<dbReference type="Gene3D" id="3.90.76.10">
    <property type="entry name" value="Dipeptide-binding Protein, Domain 1"/>
    <property type="match status" value="1"/>
</dbReference>
<organism evidence="4 5">
    <name type="scientific">Salirhabdus euzebyi</name>
    <dbReference type="NCBI Taxonomy" id="394506"/>
    <lineage>
        <taxon>Bacteria</taxon>
        <taxon>Bacillati</taxon>
        <taxon>Bacillota</taxon>
        <taxon>Bacilli</taxon>
        <taxon>Bacillales</taxon>
        <taxon>Bacillaceae</taxon>
        <taxon>Salirhabdus</taxon>
    </lineage>
</organism>
<feature type="domain" description="Solute-binding protein family 5" evidence="2">
    <location>
        <begin position="175"/>
        <end position="513"/>
    </location>
</feature>
<keyword evidence="1 4" id="KW-0238">DNA-binding</keyword>
<dbReference type="Proteomes" id="UP000581688">
    <property type="component" value="Unassembled WGS sequence"/>
</dbReference>
<dbReference type="Gene3D" id="3.10.105.10">
    <property type="entry name" value="Dipeptide-binding Protein, Domain 3"/>
    <property type="match status" value="1"/>
</dbReference>
<dbReference type="GO" id="GO:0003677">
    <property type="term" value="F:DNA binding"/>
    <property type="evidence" value="ECO:0007669"/>
    <property type="project" value="UniProtKB-KW"/>
</dbReference>
<evidence type="ECO:0000313" key="4">
    <source>
        <dbReference type="EMBL" id="MBB6453551.1"/>
    </source>
</evidence>
<dbReference type="AlphaFoldDB" id="A0A841Q573"/>
<dbReference type="Pfam" id="PF12793">
    <property type="entry name" value="SgrR_N"/>
    <property type="match status" value="1"/>
</dbReference>
<dbReference type="GO" id="GO:1904680">
    <property type="term" value="F:peptide transmembrane transporter activity"/>
    <property type="evidence" value="ECO:0007669"/>
    <property type="project" value="TreeGrafter"/>
</dbReference>
<evidence type="ECO:0000259" key="3">
    <source>
        <dbReference type="Pfam" id="PF12793"/>
    </source>
</evidence>
<evidence type="ECO:0000313" key="5">
    <source>
        <dbReference type="Proteomes" id="UP000581688"/>
    </source>
</evidence>
<proteinExistence type="predicted"/>
<dbReference type="InterPro" id="IPR025370">
    <property type="entry name" value="SgrR_HTH_N"/>
</dbReference>
<dbReference type="InterPro" id="IPR039424">
    <property type="entry name" value="SBP_5"/>
</dbReference>
<accession>A0A841Q573</accession>
<protein>
    <submittedName>
        <fullName evidence="4">MarR-like DNA-binding transcriptional regulator SgrR of sgrS sRNA</fullName>
    </submittedName>
</protein>
<dbReference type="Gene3D" id="3.40.190.10">
    <property type="entry name" value="Periplasmic binding protein-like II"/>
    <property type="match status" value="1"/>
</dbReference>
<dbReference type="InterPro" id="IPR000914">
    <property type="entry name" value="SBP_5_dom"/>
</dbReference>
<keyword evidence="5" id="KW-1185">Reference proteome</keyword>
<dbReference type="PANTHER" id="PTHR30290:SF72">
    <property type="entry name" value="HTH-TYPE TRANSCRIPTIONAL REGULATOR SGRR"/>
    <property type="match status" value="1"/>
</dbReference>
<sequence length="601" mass="70901">MLLEEHYFLLREQFYYIPNNEPVELKLDQLSEVLHCTRRNVNFLLRKMEEKDWLTWIPGRGRGHVSKLIFTIEKDKLLLACAQEKVKDGDIKSAHELLHTFHIKQENYSAFSSWLDEQFGFHRENKNEERSDVLRFPFYRPLPLLDPAYVNRRTEAHMIKQIFDTLVIYNEKTEKIEPHLCHHWKSDNDKQTWTFYVKKGIRFHDGNNLTSEDVKFTLERLRNKQTRSLHSWMVEGIETVRILHEYALEISLKEPNALFDLFLTTERMSIVPKNLANYPSFGRLPIGSGPFKVERNDASIFSIVANEDYFKERAYLDQIEVWIWPDYNGEALIPLKESDIKYMPISSIDFQEKLSFKRKENVEKGCYYIVFNLAKEGPQQIRNIREAIHLSLDRKRMIQELGGLRYKPASGFLLDKPNSTYAHAIDLDKAKKLVKESDYNQEILHLYTYEMKTNEENAKWVQNQAEKIGIKVKVHILPITELKKKEKMMEADIIISGEVFSNHTDLAFLDMYKIEDSFISNLLNDELTKHKDTLLAESMEADNIVDRMSKLKQLETLLKESFALLFVYHSKQAIYHHQSLHGVTLNSLGWINYKDVWIEKG</sequence>
<dbReference type="CDD" id="cd08507">
    <property type="entry name" value="PBP2_SgrR_like"/>
    <property type="match status" value="1"/>
</dbReference>
<dbReference type="PANTHER" id="PTHR30290">
    <property type="entry name" value="PERIPLASMIC BINDING COMPONENT OF ABC TRANSPORTER"/>
    <property type="match status" value="1"/>
</dbReference>
<reference evidence="4 5" key="1">
    <citation type="submission" date="2020-08" db="EMBL/GenBank/DDBJ databases">
        <title>Genomic Encyclopedia of Type Strains, Phase IV (KMG-IV): sequencing the most valuable type-strain genomes for metagenomic binning, comparative biology and taxonomic classification.</title>
        <authorList>
            <person name="Goeker M."/>
        </authorList>
    </citation>
    <scope>NUCLEOTIDE SEQUENCE [LARGE SCALE GENOMIC DNA]</scope>
    <source>
        <strain evidence="4 5">DSM 19612</strain>
    </source>
</reference>
<dbReference type="SUPFAM" id="SSF53850">
    <property type="entry name" value="Periplasmic binding protein-like II"/>
    <property type="match status" value="1"/>
</dbReference>
<name>A0A841Q573_9BACI</name>
<feature type="domain" description="Transcriptional regulator SgrR N-terminal HTH" evidence="3">
    <location>
        <begin position="4"/>
        <end position="100"/>
    </location>
</feature>
<evidence type="ECO:0000256" key="1">
    <source>
        <dbReference type="ARBA" id="ARBA00023125"/>
    </source>
</evidence>
<gene>
    <name evidence="4" type="ORF">HNQ94_002000</name>
</gene>
<comment type="caution">
    <text evidence="4">The sequence shown here is derived from an EMBL/GenBank/DDBJ whole genome shotgun (WGS) entry which is preliminary data.</text>
</comment>
<dbReference type="Pfam" id="PF00496">
    <property type="entry name" value="SBP_bac_5"/>
    <property type="match status" value="1"/>
</dbReference>
<dbReference type="GO" id="GO:0015833">
    <property type="term" value="P:peptide transport"/>
    <property type="evidence" value="ECO:0007669"/>
    <property type="project" value="TreeGrafter"/>
</dbReference>
<dbReference type="EMBL" id="JACHGH010000005">
    <property type="protein sequence ID" value="MBB6453551.1"/>
    <property type="molecule type" value="Genomic_DNA"/>
</dbReference>
<dbReference type="RefSeq" id="WP_174496097.1">
    <property type="nucleotide sequence ID" value="NZ_CADDWK010000006.1"/>
</dbReference>
<evidence type="ECO:0000259" key="2">
    <source>
        <dbReference type="Pfam" id="PF00496"/>
    </source>
</evidence>